<feature type="region of interest" description="Disordered" evidence="1">
    <location>
        <begin position="545"/>
        <end position="582"/>
    </location>
</feature>
<evidence type="ECO:0000313" key="3">
    <source>
        <dbReference type="EMBL" id="VEN34391.1"/>
    </source>
</evidence>
<evidence type="ECO:0000313" key="4">
    <source>
        <dbReference type="Proteomes" id="UP000410492"/>
    </source>
</evidence>
<evidence type="ECO:0000256" key="1">
    <source>
        <dbReference type="SAM" id="MobiDB-lite"/>
    </source>
</evidence>
<keyword evidence="4" id="KW-1185">Reference proteome</keyword>
<gene>
    <name evidence="3" type="ORF">CALMAC_LOCUS611</name>
</gene>
<feature type="transmembrane region" description="Helical" evidence="2">
    <location>
        <begin position="51"/>
        <end position="75"/>
    </location>
</feature>
<feature type="region of interest" description="Disordered" evidence="1">
    <location>
        <begin position="227"/>
        <end position="246"/>
    </location>
</feature>
<accession>A0A653BFR1</accession>
<dbReference type="OrthoDB" id="8196819at2759"/>
<evidence type="ECO:0000256" key="2">
    <source>
        <dbReference type="SAM" id="Phobius"/>
    </source>
</evidence>
<keyword evidence="2" id="KW-1133">Transmembrane helix</keyword>
<keyword evidence="2" id="KW-0472">Membrane</keyword>
<feature type="transmembrane region" description="Helical" evidence="2">
    <location>
        <begin position="87"/>
        <end position="110"/>
    </location>
</feature>
<feature type="transmembrane region" description="Helical" evidence="2">
    <location>
        <begin position="21"/>
        <end position="45"/>
    </location>
</feature>
<dbReference type="EMBL" id="CAACVG010000662">
    <property type="protein sequence ID" value="VEN34391.1"/>
    <property type="molecule type" value="Genomic_DNA"/>
</dbReference>
<keyword evidence="2" id="KW-0812">Transmembrane</keyword>
<proteinExistence type="predicted"/>
<reference evidence="3 4" key="1">
    <citation type="submission" date="2019-01" db="EMBL/GenBank/DDBJ databases">
        <authorList>
            <person name="Sayadi A."/>
        </authorList>
    </citation>
    <scope>NUCLEOTIDE SEQUENCE [LARGE SCALE GENOMIC DNA]</scope>
</reference>
<feature type="region of interest" description="Disordered" evidence="1">
    <location>
        <begin position="392"/>
        <end position="432"/>
    </location>
</feature>
<feature type="region of interest" description="Disordered" evidence="1">
    <location>
        <begin position="257"/>
        <end position="276"/>
    </location>
</feature>
<dbReference type="Proteomes" id="UP000410492">
    <property type="component" value="Unassembled WGS sequence"/>
</dbReference>
<evidence type="ECO:0008006" key="5">
    <source>
        <dbReference type="Google" id="ProtNLM"/>
    </source>
</evidence>
<name>A0A653BFR1_CALMS</name>
<dbReference type="AlphaFoldDB" id="A0A653BFR1"/>
<sequence length="706" mass="76733">MKTDLIKGVMCLSCRRLWTAVQALWSTLYVTSGGALLTAGVFFAISLPEHLHLYGTLCAGAWNIIIGIAGGMVACISDFSPKRQESLLYMAVSILVVNCINLTLMEYWFYVVDVPKLLGQYTNHLLIEYACFVTRIASAVVLVVAFLDSQFSFCSMQSAPKPQGPKKVRGSHEQVSDIEYIIPRPKNSKPSPQPPYDAYAQSWVFDAENNASCSNSKDHGGYFRVVQNGTPKKPSSGGGRSTRGMHNGIVKETSHLIDNPVVQIEEASDDSNSGRSDRKLCYMKSFSRSQSPVALSSASSSQVSLDAPPPHEGAASDIVTAVVSPPAIYQCLEKLTEPTIYRTRLNTALSSKDEDYYQAPQAIVMRKVEATSPRVEKVQYASLMKELQKAIISKKDPPSVTSPQSNASDSDKTHTTSKSSSRSEGQKSSDADFSKELEAALQLIQDLESPNTVETPSDAVKSPLVPPSGAALAVWRGSDVSESSDKTLSAVGSLAEMTSPMSDGQPAGMTELLKAHQQAEVKGIVAAPTGWPLWNHGSIPVHYPDSQSTSGYSSPTQGPTPNWSTTSSVSGSNPELKPTSYSIRNTDSSTVISLYSSTPIPAKSRSVTMVKITSDEPRQQTLTTFRPQPPPQSNWKLNSLLRKKKHVGLPPELESAIIKSESLAYLTDLELLARHQRNQEMQREIEKKVVQQLGVPRALGRTESNC</sequence>
<organism evidence="3 4">
    <name type="scientific">Callosobruchus maculatus</name>
    <name type="common">Southern cowpea weevil</name>
    <name type="synonym">Pulse bruchid</name>
    <dbReference type="NCBI Taxonomy" id="64391"/>
    <lineage>
        <taxon>Eukaryota</taxon>
        <taxon>Metazoa</taxon>
        <taxon>Ecdysozoa</taxon>
        <taxon>Arthropoda</taxon>
        <taxon>Hexapoda</taxon>
        <taxon>Insecta</taxon>
        <taxon>Pterygota</taxon>
        <taxon>Neoptera</taxon>
        <taxon>Endopterygota</taxon>
        <taxon>Coleoptera</taxon>
        <taxon>Polyphaga</taxon>
        <taxon>Cucujiformia</taxon>
        <taxon>Chrysomeloidea</taxon>
        <taxon>Chrysomelidae</taxon>
        <taxon>Bruchinae</taxon>
        <taxon>Bruchini</taxon>
        <taxon>Callosobruchus</taxon>
    </lineage>
</organism>
<feature type="transmembrane region" description="Helical" evidence="2">
    <location>
        <begin position="126"/>
        <end position="147"/>
    </location>
</feature>
<protein>
    <recommendedName>
        <fullName evidence="5">Transmembrane protein</fullName>
    </recommendedName>
</protein>